<evidence type="ECO:0000313" key="1">
    <source>
        <dbReference type="EMBL" id="MBV0934779.1"/>
    </source>
</evidence>
<evidence type="ECO:0000313" key="2">
    <source>
        <dbReference type="Proteomes" id="UP000755551"/>
    </source>
</evidence>
<name>A0ABS6MEN9_9GAMM</name>
<proteinExistence type="predicted"/>
<dbReference type="RefSeq" id="WP_217336176.1">
    <property type="nucleotide sequence ID" value="NZ_JAHQZT010000036.1"/>
</dbReference>
<reference evidence="1 2" key="1">
    <citation type="submission" date="2021-06" db="EMBL/GenBank/DDBJ databases">
        <title>Bacterium isolated from marine sediment.</title>
        <authorList>
            <person name="Zhu K.-L."/>
            <person name="Du Z.-J."/>
            <person name="Liang Q.-Y."/>
        </authorList>
    </citation>
    <scope>NUCLEOTIDE SEQUENCE [LARGE SCALE GENOMIC DNA]</scope>
    <source>
        <strain evidence="1 2">A346</strain>
    </source>
</reference>
<evidence type="ECO:0008006" key="3">
    <source>
        <dbReference type="Google" id="ProtNLM"/>
    </source>
</evidence>
<dbReference type="EMBL" id="JAHQZT010000036">
    <property type="protein sequence ID" value="MBV0934779.1"/>
    <property type="molecule type" value="Genomic_DNA"/>
</dbReference>
<sequence length="386" mass="42712">MQLNKECQTTETASTIRTSAPDSAATRLLSSATALKPPHLALVGQTVERLEGITAGDKEIVSTQRGGLSALLRFGVTHGLTNESELLALLNAPYIEQPDHARSVLRQTFSRLADVLGDELNLFVLSPTETGYMGGTLGIHIEPTDLVTLIRCQAPDPLLVDWFHRFGALMSDTLGFYTASDIADYELDMSLDCVGIDAKTFEKHRDRIEAMLETESTEEICTLLEVTAPELEEMWGEGEVTNALTHCLELSRMGNRNAGDTPDTFQGLRIELNALVEKYPRFAYEPTVKELLNSLPEIAEAAALYAEYGADVLEPKGDRFIGEQFMVVNADLPDSGWQALHDHEMHFFEAGETGCWSVNHEHPKAIEVTRAYLLLCSKFLDVCDYQ</sequence>
<protein>
    <recommendedName>
        <fullName evidence="3">PRTRC system protein F</fullName>
    </recommendedName>
</protein>
<accession>A0ABS6MEN9</accession>
<keyword evidence="2" id="KW-1185">Reference proteome</keyword>
<dbReference type="Proteomes" id="UP000755551">
    <property type="component" value="Unassembled WGS sequence"/>
</dbReference>
<gene>
    <name evidence="1" type="ORF">KTN04_15680</name>
</gene>
<organism evidence="1 2">
    <name type="scientific">Marinobacterium weihaiense</name>
    <dbReference type="NCBI Taxonomy" id="2851016"/>
    <lineage>
        <taxon>Bacteria</taxon>
        <taxon>Pseudomonadati</taxon>
        <taxon>Pseudomonadota</taxon>
        <taxon>Gammaproteobacteria</taxon>
        <taxon>Oceanospirillales</taxon>
        <taxon>Oceanospirillaceae</taxon>
        <taxon>Marinobacterium</taxon>
    </lineage>
</organism>
<comment type="caution">
    <text evidence="1">The sequence shown here is derived from an EMBL/GenBank/DDBJ whole genome shotgun (WGS) entry which is preliminary data.</text>
</comment>